<gene>
    <name evidence="1" type="ORF">FBD94_17010</name>
</gene>
<comment type="caution">
    <text evidence="1">The sequence shown here is derived from an EMBL/GenBank/DDBJ whole genome shotgun (WGS) entry which is preliminary data.</text>
</comment>
<dbReference type="AlphaFoldDB" id="A0A4U1G8Z4"/>
<organism evidence="1 2">
    <name type="scientific">Pedobacter hiemivivus</name>
    <dbReference type="NCBI Taxonomy" id="2530454"/>
    <lineage>
        <taxon>Bacteria</taxon>
        <taxon>Pseudomonadati</taxon>
        <taxon>Bacteroidota</taxon>
        <taxon>Sphingobacteriia</taxon>
        <taxon>Sphingobacteriales</taxon>
        <taxon>Sphingobacteriaceae</taxon>
        <taxon>Pedobacter</taxon>
    </lineage>
</organism>
<protein>
    <submittedName>
        <fullName evidence="1">Uncharacterized protein</fullName>
    </submittedName>
</protein>
<dbReference type="Pfam" id="PF19781">
    <property type="entry name" value="DUF6266"/>
    <property type="match status" value="1"/>
</dbReference>
<accession>A0A4U1G8Z4</accession>
<evidence type="ECO:0000313" key="1">
    <source>
        <dbReference type="EMBL" id="TKC59230.1"/>
    </source>
</evidence>
<proteinExistence type="predicted"/>
<evidence type="ECO:0000313" key="2">
    <source>
        <dbReference type="Proteomes" id="UP000309594"/>
    </source>
</evidence>
<name>A0A4U1G8Z4_9SPHI</name>
<dbReference type="InterPro" id="IPR046233">
    <property type="entry name" value="DUF6266"/>
</dbReference>
<reference evidence="1 2" key="1">
    <citation type="submission" date="2019-04" db="EMBL/GenBank/DDBJ databases">
        <title>Pedobacter sp. RP-1-16 sp. nov., isolated from Arctic soil.</title>
        <authorList>
            <person name="Dahal R.H."/>
            <person name="Kim D.-U."/>
        </authorList>
    </citation>
    <scope>NUCLEOTIDE SEQUENCE [LARGE SCALE GENOMIC DNA]</scope>
    <source>
        <strain evidence="1 2">RP-1-16</strain>
    </source>
</reference>
<dbReference type="PROSITE" id="PS51257">
    <property type="entry name" value="PROKAR_LIPOPROTEIN"/>
    <property type="match status" value="1"/>
</dbReference>
<dbReference type="RefSeq" id="WP_136881092.1">
    <property type="nucleotide sequence ID" value="NZ_SWDX01000006.1"/>
</dbReference>
<dbReference type="Proteomes" id="UP000309594">
    <property type="component" value="Unassembled WGS sequence"/>
</dbReference>
<sequence>MGKLSRGFLGGFQGQLGTAYGCFWRLMDLVKAMPRKVKRAPTEKQEKVQLRWSLMTSFLAMFSHIIKIGFKQAAVNGQSAMNAAVSYNLKNAITGVSPDYTLDFSKLMFSKGKLALPNKRAVVTENDAEVRFEWGLETTGNGPSKLTDLGTFIVYNPIKNQYVSLVGGIPRSALKYTMPMPLEFSQDRVECYMIFASEDGKMVSDSSYIGNIPIV</sequence>
<dbReference type="EMBL" id="SWDX01000006">
    <property type="protein sequence ID" value="TKC59230.1"/>
    <property type="molecule type" value="Genomic_DNA"/>
</dbReference>